<dbReference type="SUPFAM" id="SSF103473">
    <property type="entry name" value="MFS general substrate transporter"/>
    <property type="match status" value="1"/>
</dbReference>
<dbReference type="Proteomes" id="UP001234581">
    <property type="component" value="Unassembled WGS sequence"/>
</dbReference>
<evidence type="ECO:0000313" key="5">
    <source>
        <dbReference type="EMBL" id="KAJ8660547.1"/>
    </source>
</evidence>
<feature type="domain" description="Major facilitator superfamily (MFS) profile" evidence="4">
    <location>
        <begin position="1"/>
        <end position="457"/>
    </location>
</feature>
<feature type="transmembrane region" description="Helical" evidence="3">
    <location>
        <begin position="334"/>
        <end position="353"/>
    </location>
</feature>
<dbReference type="GO" id="GO:0022857">
    <property type="term" value="F:transmembrane transporter activity"/>
    <property type="evidence" value="ECO:0007669"/>
    <property type="project" value="InterPro"/>
</dbReference>
<comment type="similarity">
    <text evidence="2">Belongs to the major facilitator superfamily. Monocarboxylate porter (TC 2.A.1.13) family.</text>
</comment>
<dbReference type="PANTHER" id="PTHR11360:SF315">
    <property type="entry name" value="TRANSPORTER MCH2-RELATED"/>
    <property type="match status" value="1"/>
</dbReference>
<evidence type="ECO:0000259" key="4">
    <source>
        <dbReference type="PROSITE" id="PS50850"/>
    </source>
</evidence>
<dbReference type="InterPro" id="IPR050327">
    <property type="entry name" value="Proton-linked_MCT"/>
</dbReference>
<feature type="transmembrane region" description="Helical" evidence="3">
    <location>
        <begin position="429"/>
        <end position="449"/>
    </location>
</feature>
<dbReference type="AlphaFoldDB" id="A0AAD7Y2F9"/>
<comment type="caution">
    <text evidence="5">The sequence shown here is derived from an EMBL/GenBank/DDBJ whole genome shotgun (WGS) entry which is preliminary data.</text>
</comment>
<dbReference type="InterPro" id="IPR020846">
    <property type="entry name" value="MFS_dom"/>
</dbReference>
<dbReference type="GeneID" id="83211006"/>
<feature type="transmembrane region" description="Helical" evidence="3">
    <location>
        <begin position="176"/>
        <end position="196"/>
    </location>
</feature>
<organism evidence="5 6">
    <name type="scientific">Lichtheimia ornata</name>
    <dbReference type="NCBI Taxonomy" id="688661"/>
    <lineage>
        <taxon>Eukaryota</taxon>
        <taxon>Fungi</taxon>
        <taxon>Fungi incertae sedis</taxon>
        <taxon>Mucoromycota</taxon>
        <taxon>Mucoromycotina</taxon>
        <taxon>Mucoromycetes</taxon>
        <taxon>Mucorales</taxon>
        <taxon>Lichtheimiaceae</taxon>
        <taxon>Lichtheimia</taxon>
    </lineage>
</organism>
<reference evidence="5 6" key="1">
    <citation type="submission" date="2023-03" db="EMBL/GenBank/DDBJ databases">
        <title>Genome sequence of Lichtheimia ornata CBS 291.66.</title>
        <authorList>
            <person name="Mohabir J.T."/>
            <person name="Shea T.P."/>
            <person name="Kurbessoian T."/>
            <person name="Berby B."/>
            <person name="Fontaine J."/>
            <person name="Livny J."/>
            <person name="Gnirke A."/>
            <person name="Stajich J.E."/>
            <person name="Cuomo C.A."/>
        </authorList>
    </citation>
    <scope>NUCLEOTIDE SEQUENCE [LARGE SCALE GENOMIC DNA]</scope>
    <source>
        <strain evidence="5">CBS 291.66</strain>
    </source>
</reference>
<feature type="transmembrane region" description="Helical" evidence="3">
    <location>
        <begin position="115"/>
        <end position="136"/>
    </location>
</feature>
<keyword evidence="6" id="KW-1185">Reference proteome</keyword>
<feature type="transmembrane region" description="Helical" evidence="3">
    <location>
        <begin position="304"/>
        <end position="322"/>
    </location>
</feature>
<dbReference type="RefSeq" id="XP_058345460.1">
    <property type="nucleotide sequence ID" value="XM_058483662.1"/>
</dbReference>
<proteinExistence type="inferred from homology"/>
<dbReference type="PROSITE" id="PS50850">
    <property type="entry name" value="MFS"/>
    <property type="match status" value="1"/>
</dbReference>
<protein>
    <recommendedName>
        <fullName evidence="4">Major facilitator superfamily (MFS) profile domain-containing protein</fullName>
    </recommendedName>
</protein>
<keyword evidence="3" id="KW-0472">Membrane</keyword>
<feature type="transmembrane region" description="Helical" evidence="3">
    <location>
        <begin position="142"/>
        <end position="164"/>
    </location>
</feature>
<gene>
    <name evidence="5" type="ORF">O0I10_003593</name>
</gene>
<accession>A0AAD7Y2F9</accession>
<dbReference type="GO" id="GO:0016020">
    <property type="term" value="C:membrane"/>
    <property type="evidence" value="ECO:0007669"/>
    <property type="project" value="UniProtKB-SubCell"/>
</dbReference>
<dbReference type="PANTHER" id="PTHR11360">
    <property type="entry name" value="MONOCARBOXYLATE TRANSPORTER"/>
    <property type="match status" value="1"/>
</dbReference>
<feature type="transmembrane region" description="Helical" evidence="3">
    <location>
        <begin position="208"/>
        <end position="227"/>
    </location>
</feature>
<feature type="transmembrane region" description="Helical" evidence="3">
    <location>
        <begin position="359"/>
        <end position="382"/>
    </location>
</feature>
<dbReference type="Pfam" id="PF07690">
    <property type="entry name" value="MFS_1"/>
    <property type="match status" value="1"/>
</dbReference>
<evidence type="ECO:0000256" key="1">
    <source>
        <dbReference type="ARBA" id="ARBA00004141"/>
    </source>
</evidence>
<keyword evidence="3" id="KW-1133">Transmembrane helix</keyword>
<feature type="transmembrane region" description="Helical" evidence="3">
    <location>
        <begin position="269"/>
        <end position="289"/>
    </location>
</feature>
<feature type="transmembrane region" description="Helical" evidence="3">
    <location>
        <begin position="394"/>
        <end position="414"/>
    </location>
</feature>
<dbReference type="InterPro" id="IPR011701">
    <property type="entry name" value="MFS"/>
</dbReference>
<evidence type="ECO:0000256" key="3">
    <source>
        <dbReference type="SAM" id="Phobius"/>
    </source>
</evidence>
<name>A0AAD7Y2F9_9FUNG</name>
<sequence>MATTTTTTNTTQLEAIEKLPSVSADPDDHATIDSMHTAIEPVIDSEVTTHAEKPWVINDAYDNLPESGYAWLVVFGAFCSYFTTLGIETSCFAGSLLQIAIYVVSPIAQFLTSQYGVRPVLIAGTILSVLGLELAGFTTEIYHLYLTQGLLFGAGASLLFVAAISVPPQWLNRRRGLGMGIVTSGSAIGGIALPFIMTSLTSKVGGAWTYRALGFIVLGFNLIACVLMKEKYPHKNKVKSADDGEQQPPATKRRFTDTFDWTVIKNVNFCMWMLASMISVAGYFIPYFYLPTYTTGQGFSSHDATVIMAVLSTSSFVGRVFIGYMSDRIGRLNTHLLCLFVSAISCLLLWMFARTYGTIMAFAVMFGFVGSSYYTVLSPLTASILGVEKFPTGLTLMLLSNIISIFGVNVAAAIQDSLTDSQPYIAHKIFAGVSFGLGFVICMMLKLTATRSLVSKI</sequence>
<keyword evidence="3" id="KW-0812">Transmembrane</keyword>
<feature type="transmembrane region" description="Helical" evidence="3">
    <location>
        <begin position="70"/>
        <end position="103"/>
    </location>
</feature>
<evidence type="ECO:0000256" key="2">
    <source>
        <dbReference type="ARBA" id="ARBA00006727"/>
    </source>
</evidence>
<evidence type="ECO:0000313" key="6">
    <source>
        <dbReference type="Proteomes" id="UP001234581"/>
    </source>
</evidence>
<dbReference type="EMBL" id="JARTCD010000012">
    <property type="protein sequence ID" value="KAJ8660547.1"/>
    <property type="molecule type" value="Genomic_DNA"/>
</dbReference>
<dbReference type="InterPro" id="IPR036259">
    <property type="entry name" value="MFS_trans_sf"/>
</dbReference>
<comment type="subcellular location">
    <subcellularLocation>
        <location evidence="1">Membrane</location>
        <topology evidence="1">Multi-pass membrane protein</topology>
    </subcellularLocation>
</comment>
<dbReference type="Gene3D" id="1.20.1250.20">
    <property type="entry name" value="MFS general substrate transporter like domains"/>
    <property type="match status" value="1"/>
</dbReference>